<organism evidence="10 11">
    <name type="scientific">Profundibacterium mesophilum KAUST100406-0324</name>
    <dbReference type="NCBI Taxonomy" id="1037889"/>
    <lineage>
        <taxon>Bacteria</taxon>
        <taxon>Pseudomonadati</taxon>
        <taxon>Pseudomonadota</taxon>
        <taxon>Alphaproteobacteria</taxon>
        <taxon>Rhodobacterales</taxon>
        <taxon>Roseobacteraceae</taxon>
        <taxon>Profundibacterium</taxon>
    </lineage>
</organism>
<evidence type="ECO:0000256" key="5">
    <source>
        <dbReference type="ARBA" id="ARBA00023002"/>
    </source>
</evidence>
<comment type="cofactor">
    <cofactor evidence="1 6">
        <name>FAD</name>
        <dbReference type="ChEBI" id="CHEBI:57692"/>
    </cofactor>
</comment>
<evidence type="ECO:0000256" key="4">
    <source>
        <dbReference type="ARBA" id="ARBA00022827"/>
    </source>
</evidence>
<keyword evidence="11" id="KW-1185">Reference proteome</keyword>
<dbReference type="GO" id="GO:0050660">
    <property type="term" value="F:flavin adenine dinucleotide binding"/>
    <property type="evidence" value="ECO:0007669"/>
    <property type="project" value="InterPro"/>
</dbReference>
<dbReference type="Proteomes" id="UP000698242">
    <property type="component" value="Unassembled WGS sequence"/>
</dbReference>
<evidence type="ECO:0000256" key="2">
    <source>
        <dbReference type="ARBA" id="ARBA00009347"/>
    </source>
</evidence>
<dbReference type="PANTHER" id="PTHR43884">
    <property type="entry name" value="ACYL-COA DEHYDROGENASE"/>
    <property type="match status" value="1"/>
</dbReference>
<reference evidence="10" key="1">
    <citation type="submission" date="2013-03" db="EMBL/GenBank/DDBJ databases">
        <title>Genome Sequence of the Profundibacterium mesophilum strain KAUST100406-0324T from Red Sea, a novel genus in the family Rhodobacteraceae.</title>
        <authorList>
            <person name="Essack M."/>
            <person name="Alam I."/>
            <person name="Lafi F."/>
            <person name="Alawi W."/>
            <person name="Kamanu F."/>
            <person name="Al-Suwailem A."/>
            <person name="Lee O.O."/>
            <person name="Xu Y."/>
            <person name="Bajic V."/>
            <person name="Qian P.-Y."/>
            <person name="Archer J."/>
        </authorList>
    </citation>
    <scope>NUCLEOTIDE SEQUENCE</scope>
    <source>
        <strain evidence="10">KAUST100406-0324</strain>
    </source>
</reference>
<sequence length="376" mass="39876">MNFDLTEERQMLQDGLRRYLVQAANPQSRAAAVEAEAAVDPELWGGLAEMGVIGALFTEEQGGFGGAGFDLAVVFEELGRAGAVTPLLEVVLAGGLLAQAGDAHADLLGEVIAGTRALAYAHGEPASRYDLSRVETTARREGDDYVIDGRKAVVVGGAQADMLVLSARTSGERDDAGGISLFAVPADSAGLQWRDYPLADGGRAAELVIDGLRAGSGSLLGAEGGAHDAIEYAQARGTAALCAEALGLMEAARALTADYLRTRKQFGQPIGKFQALQHRMADMLIEIEQARSAVINLCGRLQLSRREREINVSATKQLVGRVARHVTEEAIQMHGGIGMTEEYELAHLARRLTMTDHRLGDSTYHLGRFVALGAVA</sequence>
<dbReference type="EMBL" id="APKE01000010">
    <property type="protein sequence ID" value="KAF0676878.1"/>
    <property type="molecule type" value="Genomic_DNA"/>
</dbReference>
<dbReference type="RefSeq" id="WP_159964099.1">
    <property type="nucleotide sequence ID" value="NZ_APKE01000010.1"/>
</dbReference>
<evidence type="ECO:0000256" key="6">
    <source>
        <dbReference type="RuleBase" id="RU362125"/>
    </source>
</evidence>
<dbReference type="InterPro" id="IPR006091">
    <property type="entry name" value="Acyl-CoA_Oxase/DH_mid-dom"/>
</dbReference>
<proteinExistence type="inferred from homology"/>
<dbReference type="InterPro" id="IPR009075">
    <property type="entry name" value="AcylCo_DH/oxidase_C"/>
</dbReference>
<feature type="domain" description="Acyl-CoA oxidase/dehydrogenase middle" evidence="8">
    <location>
        <begin position="119"/>
        <end position="204"/>
    </location>
</feature>
<dbReference type="SUPFAM" id="SSF56645">
    <property type="entry name" value="Acyl-CoA dehydrogenase NM domain-like"/>
    <property type="match status" value="1"/>
</dbReference>
<dbReference type="SUPFAM" id="SSF47203">
    <property type="entry name" value="Acyl-CoA dehydrogenase C-terminal domain-like"/>
    <property type="match status" value="1"/>
</dbReference>
<evidence type="ECO:0000259" key="9">
    <source>
        <dbReference type="Pfam" id="PF02771"/>
    </source>
</evidence>
<accession>A0A921NWC5</accession>
<dbReference type="Gene3D" id="2.40.110.10">
    <property type="entry name" value="Butyryl-CoA Dehydrogenase, subunit A, domain 2"/>
    <property type="match status" value="1"/>
</dbReference>
<evidence type="ECO:0000256" key="1">
    <source>
        <dbReference type="ARBA" id="ARBA00001974"/>
    </source>
</evidence>
<dbReference type="OrthoDB" id="7328575at2"/>
<dbReference type="InterPro" id="IPR013786">
    <property type="entry name" value="AcylCoA_DH/ox_N"/>
</dbReference>
<keyword evidence="3 6" id="KW-0285">Flavoprotein</keyword>
<dbReference type="InterPro" id="IPR036250">
    <property type="entry name" value="AcylCo_DH-like_C"/>
</dbReference>
<dbReference type="AlphaFoldDB" id="A0A921NWC5"/>
<gene>
    <name evidence="10" type="ORF">PMES_00674</name>
</gene>
<dbReference type="InterPro" id="IPR009100">
    <property type="entry name" value="AcylCoA_DH/oxidase_NM_dom_sf"/>
</dbReference>
<evidence type="ECO:0000256" key="3">
    <source>
        <dbReference type="ARBA" id="ARBA00022630"/>
    </source>
</evidence>
<keyword evidence="5 6" id="KW-0560">Oxidoreductase</keyword>
<evidence type="ECO:0000313" key="11">
    <source>
        <dbReference type="Proteomes" id="UP000698242"/>
    </source>
</evidence>
<dbReference type="PANTHER" id="PTHR43884:SF20">
    <property type="entry name" value="ACYL-COA DEHYDROGENASE FADE28"/>
    <property type="match status" value="1"/>
</dbReference>
<dbReference type="Gene3D" id="1.20.140.10">
    <property type="entry name" value="Butyryl-CoA Dehydrogenase, subunit A, domain 3"/>
    <property type="match status" value="1"/>
</dbReference>
<protein>
    <submittedName>
        <fullName evidence="10">Isoquinoline 1-oxidoreductase</fullName>
        <ecNumber evidence="10">1.3.99.16</ecNumber>
    </submittedName>
</protein>
<comment type="similarity">
    <text evidence="2 6">Belongs to the acyl-CoA dehydrogenase family.</text>
</comment>
<evidence type="ECO:0000259" key="8">
    <source>
        <dbReference type="Pfam" id="PF02770"/>
    </source>
</evidence>
<dbReference type="Gene3D" id="1.10.540.10">
    <property type="entry name" value="Acyl-CoA dehydrogenase/oxidase, N-terminal domain"/>
    <property type="match status" value="1"/>
</dbReference>
<dbReference type="Pfam" id="PF02770">
    <property type="entry name" value="Acyl-CoA_dh_M"/>
    <property type="match status" value="1"/>
</dbReference>
<keyword evidence="4 6" id="KW-0274">FAD</keyword>
<dbReference type="CDD" id="cd00567">
    <property type="entry name" value="ACAD"/>
    <property type="match status" value="1"/>
</dbReference>
<dbReference type="InterPro" id="IPR046373">
    <property type="entry name" value="Acyl-CoA_Oxase/DH_mid-dom_sf"/>
</dbReference>
<dbReference type="InterPro" id="IPR037069">
    <property type="entry name" value="AcylCoA_DH/ox_N_sf"/>
</dbReference>
<dbReference type="EC" id="1.3.99.16" evidence="10"/>
<dbReference type="GO" id="GO:0003995">
    <property type="term" value="F:acyl-CoA dehydrogenase activity"/>
    <property type="evidence" value="ECO:0007669"/>
    <property type="project" value="TreeGrafter"/>
</dbReference>
<evidence type="ECO:0000259" key="7">
    <source>
        <dbReference type="Pfam" id="PF00441"/>
    </source>
</evidence>
<comment type="caution">
    <text evidence="10">The sequence shown here is derived from an EMBL/GenBank/DDBJ whole genome shotgun (WGS) entry which is preliminary data.</text>
</comment>
<name>A0A921NWC5_9RHOB</name>
<dbReference type="GO" id="GO:0047121">
    <property type="term" value="F:isoquinoline 1-oxidoreductase activity"/>
    <property type="evidence" value="ECO:0007669"/>
    <property type="project" value="UniProtKB-EC"/>
</dbReference>
<dbReference type="Pfam" id="PF02771">
    <property type="entry name" value="Acyl-CoA_dh_N"/>
    <property type="match status" value="1"/>
</dbReference>
<evidence type="ECO:0000313" key="10">
    <source>
        <dbReference type="EMBL" id="KAF0676878.1"/>
    </source>
</evidence>
<feature type="domain" description="Acyl-CoA dehydrogenase/oxidase N-terminal" evidence="9">
    <location>
        <begin position="6"/>
        <end position="101"/>
    </location>
</feature>
<dbReference type="Pfam" id="PF00441">
    <property type="entry name" value="Acyl-CoA_dh_1"/>
    <property type="match status" value="1"/>
</dbReference>
<feature type="domain" description="Acyl-CoA dehydrogenase/oxidase C-terminal" evidence="7">
    <location>
        <begin position="238"/>
        <end position="356"/>
    </location>
</feature>